<comment type="caution">
    <text evidence="1">The sequence shown here is derived from an EMBL/GenBank/DDBJ whole genome shotgun (WGS) entry which is preliminary data.</text>
</comment>
<sequence length="37" mass="4258">MDNDNGETGWGRELKVEKMKNRGGFGQCKWLCDEPEV</sequence>
<dbReference type="EMBL" id="LXQA010048763">
    <property type="protein sequence ID" value="MCI02320.1"/>
    <property type="molecule type" value="Genomic_DNA"/>
</dbReference>
<gene>
    <name evidence="1" type="ORF">A2U01_0023352</name>
</gene>
<proteinExistence type="predicted"/>
<dbReference type="Proteomes" id="UP000265520">
    <property type="component" value="Unassembled WGS sequence"/>
</dbReference>
<organism evidence="1 2">
    <name type="scientific">Trifolium medium</name>
    <dbReference type="NCBI Taxonomy" id="97028"/>
    <lineage>
        <taxon>Eukaryota</taxon>
        <taxon>Viridiplantae</taxon>
        <taxon>Streptophyta</taxon>
        <taxon>Embryophyta</taxon>
        <taxon>Tracheophyta</taxon>
        <taxon>Spermatophyta</taxon>
        <taxon>Magnoliopsida</taxon>
        <taxon>eudicotyledons</taxon>
        <taxon>Gunneridae</taxon>
        <taxon>Pentapetalae</taxon>
        <taxon>rosids</taxon>
        <taxon>fabids</taxon>
        <taxon>Fabales</taxon>
        <taxon>Fabaceae</taxon>
        <taxon>Papilionoideae</taxon>
        <taxon>50 kb inversion clade</taxon>
        <taxon>NPAAA clade</taxon>
        <taxon>Hologalegina</taxon>
        <taxon>IRL clade</taxon>
        <taxon>Trifolieae</taxon>
        <taxon>Trifolium</taxon>
    </lineage>
</organism>
<evidence type="ECO:0000313" key="2">
    <source>
        <dbReference type="Proteomes" id="UP000265520"/>
    </source>
</evidence>
<protein>
    <submittedName>
        <fullName evidence="1">Uncharacterized protein</fullName>
    </submittedName>
</protein>
<dbReference type="AlphaFoldDB" id="A0A392NSX8"/>
<keyword evidence="2" id="KW-1185">Reference proteome</keyword>
<feature type="non-terminal residue" evidence="1">
    <location>
        <position position="37"/>
    </location>
</feature>
<accession>A0A392NSX8</accession>
<reference evidence="1 2" key="1">
    <citation type="journal article" date="2018" name="Front. Plant Sci.">
        <title>Red Clover (Trifolium pratense) and Zigzag Clover (T. medium) - A Picture of Genomic Similarities and Differences.</title>
        <authorList>
            <person name="Dluhosova J."/>
            <person name="Istvanek J."/>
            <person name="Nedelnik J."/>
            <person name="Repkova J."/>
        </authorList>
    </citation>
    <scope>NUCLEOTIDE SEQUENCE [LARGE SCALE GENOMIC DNA]</scope>
    <source>
        <strain evidence="2">cv. 10/8</strain>
        <tissue evidence="1">Leaf</tissue>
    </source>
</reference>
<evidence type="ECO:0000313" key="1">
    <source>
        <dbReference type="EMBL" id="MCI02320.1"/>
    </source>
</evidence>
<name>A0A392NSX8_9FABA</name>